<accession>A0A5J6TI66</accession>
<dbReference type="KEGG" id="vg:63209999"/>
<organism evidence="1 2">
    <name type="scientific">Mycobacterium phage DyoEdafos</name>
    <dbReference type="NCBI Taxonomy" id="2599860"/>
    <lineage>
        <taxon>Viruses</taxon>
        <taxon>Duplodnaviria</taxon>
        <taxon>Heunggongvirae</taxon>
        <taxon>Uroviricota</taxon>
        <taxon>Caudoviricetes</taxon>
        <taxon>Vilmaviridae</taxon>
        <taxon>Lclasvirinae</taxon>
        <taxon>Bromdenvirus</taxon>
        <taxon>Bromdenvirus dyoedafos</taxon>
    </lineage>
</organism>
<name>A0A5J6TI66_9CAUD</name>
<proteinExistence type="predicted"/>
<dbReference type="RefSeq" id="YP_010013405.1">
    <property type="nucleotide sequence ID" value="NC_053511.1"/>
</dbReference>
<dbReference type="EMBL" id="MN234187">
    <property type="protein sequence ID" value="QFG10286.1"/>
    <property type="molecule type" value="Genomic_DNA"/>
</dbReference>
<dbReference type="GeneID" id="63209999"/>
<protein>
    <recommendedName>
        <fullName evidence="3">Lipoprotein</fullName>
    </recommendedName>
</protein>
<evidence type="ECO:0000313" key="2">
    <source>
        <dbReference type="Proteomes" id="UP000327317"/>
    </source>
</evidence>
<evidence type="ECO:0008006" key="3">
    <source>
        <dbReference type="Google" id="ProtNLM"/>
    </source>
</evidence>
<reference evidence="1 2" key="1">
    <citation type="submission" date="2019-07" db="EMBL/GenBank/DDBJ databases">
        <authorList>
            <person name="Stoner T.H."/>
            <person name="Garlena R.A."/>
            <person name="Russell D.A."/>
            <person name="Pope W.H."/>
            <person name="Jacobs-Sera D."/>
            <person name="Hatfull G.F."/>
        </authorList>
    </citation>
    <scope>NUCLEOTIDE SEQUENCE [LARGE SCALE GENOMIC DNA]</scope>
</reference>
<dbReference type="PROSITE" id="PS51257">
    <property type="entry name" value="PROKAR_LIPOPROTEIN"/>
    <property type="match status" value="1"/>
</dbReference>
<evidence type="ECO:0000313" key="1">
    <source>
        <dbReference type="EMBL" id="QFG10286.1"/>
    </source>
</evidence>
<keyword evidence="2" id="KW-1185">Reference proteome</keyword>
<sequence>MKALVIAAAVAVGLSMSACATQDQHWETGCKVTDKQILTDVSGSNGSTSTTRTKRLSTSCGAFNVEDAWEAGSFNSYDLWSKLEVGKTYDLKVGGIRNGFFSMFQTVLEVKESNG</sequence>
<dbReference type="Proteomes" id="UP000327317">
    <property type="component" value="Segment"/>
</dbReference>
<gene>
    <name evidence="1" type="primary">57</name>
    <name evidence="1" type="ORF">SEA_DYOEDAFOS_57</name>
</gene>